<evidence type="ECO:0000256" key="5">
    <source>
        <dbReference type="ARBA" id="ARBA00021843"/>
    </source>
</evidence>
<evidence type="ECO:0000256" key="8">
    <source>
        <dbReference type="ARBA" id="ARBA00022670"/>
    </source>
</evidence>
<evidence type="ECO:0000256" key="1">
    <source>
        <dbReference type="ARBA" id="ARBA00001585"/>
    </source>
</evidence>
<comment type="similarity">
    <text evidence="3 11">Belongs to the peptidase S33 family.</text>
</comment>
<dbReference type="RefSeq" id="WP_310472574.1">
    <property type="nucleotide sequence ID" value="NZ_CP136522.1"/>
</dbReference>
<keyword evidence="6 11" id="KW-0031">Aminopeptidase</keyword>
<keyword evidence="8 11" id="KW-0645">Protease</keyword>
<dbReference type="GO" id="GO:0016787">
    <property type="term" value="F:hydrolase activity"/>
    <property type="evidence" value="ECO:0007669"/>
    <property type="project" value="UniProtKB-KW"/>
</dbReference>
<dbReference type="InterPro" id="IPR029058">
    <property type="entry name" value="AB_hydrolase_fold"/>
</dbReference>
<evidence type="ECO:0000256" key="11">
    <source>
        <dbReference type="PIRNR" id="PIRNR006431"/>
    </source>
</evidence>
<name>A0ABZ0JZJ3_9GAMM</name>
<dbReference type="PANTHER" id="PTHR43722">
    <property type="entry name" value="PROLINE IMINOPEPTIDASE"/>
    <property type="match status" value="1"/>
</dbReference>
<dbReference type="Gene3D" id="3.40.50.1820">
    <property type="entry name" value="alpha/beta hydrolase"/>
    <property type="match status" value="1"/>
</dbReference>
<gene>
    <name evidence="13" type="ORF">RGE70_16725</name>
</gene>
<keyword evidence="14" id="KW-1185">Reference proteome</keyword>
<evidence type="ECO:0000313" key="13">
    <source>
        <dbReference type="EMBL" id="WOT04934.1"/>
    </source>
</evidence>
<sequence>MTMQTKSNLIARDWLAVGDGHDLHIAQYGNQDGVPLLYLHGGPGAGCSVDELALFDLSIYRVIFMDQRGAGRSRPLGELRHNNIDTLLADIERVRQWLGLEKWVLAGGSFGATLALLYAGLHPERVTHQVLWGVFIPSDDSILWLYSQRGAALLSPAEYLAFSSSTLTTMNELQSMLVEYRAGLEHESAATRQDFVRRWLKWEIALAYPHFKLNDHNLIFSQALASIEHYYVTHNYFNAFEMLSCTITHIQADTIILQGSHDWVCPIGFVDSFLSSRVNERIKVIDVIGGYHALADEKMATAVINALRDLQQ</sequence>
<dbReference type="Pfam" id="PF00561">
    <property type="entry name" value="Abhydrolase_1"/>
    <property type="match status" value="1"/>
</dbReference>
<reference evidence="13 14" key="1">
    <citation type="submission" date="2023-10" db="EMBL/GenBank/DDBJ databases">
        <title>Complete genome sequence of Shewanella sp. DAU334.</title>
        <authorList>
            <person name="Lee Y.-S."/>
            <person name="Jeong H.-R."/>
            <person name="Hwang E.-J."/>
            <person name="Choi Y.-L."/>
            <person name="Kim G.-D."/>
        </authorList>
    </citation>
    <scope>NUCLEOTIDE SEQUENCE [LARGE SCALE GENOMIC DNA]</scope>
    <source>
        <strain evidence="13 14">DAU334</strain>
    </source>
</reference>
<dbReference type="Proteomes" id="UP001529491">
    <property type="component" value="Chromosome"/>
</dbReference>
<dbReference type="PIRSF" id="PIRSF006431">
    <property type="entry name" value="Pept_S33"/>
    <property type="match status" value="1"/>
</dbReference>
<dbReference type="PRINTS" id="PR00111">
    <property type="entry name" value="ABHYDROLASE"/>
</dbReference>
<keyword evidence="9 11" id="KW-0378">Hydrolase</keyword>
<dbReference type="InterPro" id="IPR005944">
    <property type="entry name" value="Pro_iminopeptidase"/>
</dbReference>
<comment type="catalytic activity">
    <reaction evidence="1 11">
        <text>Release of N-terminal proline from a peptide.</text>
        <dbReference type="EC" id="3.4.11.5"/>
    </reaction>
</comment>
<comment type="subcellular location">
    <subcellularLocation>
        <location evidence="2 11">Cytoplasm</location>
    </subcellularLocation>
</comment>
<evidence type="ECO:0000256" key="2">
    <source>
        <dbReference type="ARBA" id="ARBA00004496"/>
    </source>
</evidence>
<evidence type="ECO:0000256" key="6">
    <source>
        <dbReference type="ARBA" id="ARBA00022438"/>
    </source>
</evidence>
<evidence type="ECO:0000256" key="4">
    <source>
        <dbReference type="ARBA" id="ARBA00012568"/>
    </source>
</evidence>
<evidence type="ECO:0000256" key="9">
    <source>
        <dbReference type="ARBA" id="ARBA00022801"/>
    </source>
</evidence>
<evidence type="ECO:0000313" key="14">
    <source>
        <dbReference type="Proteomes" id="UP001529491"/>
    </source>
</evidence>
<feature type="domain" description="AB hydrolase-1" evidence="12">
    <location>
        <begin position="35"/>
        <end position="296"/>
    </location>
</feature>
<dbReference type="EMBL" id="CP136522">
    <property type="protein sequence ID" value="WOT04934.1"/>
    <property type="molecule type" value="Genomic_DNA"/>
</dbReference>
<keyword evidence="7 11" id="KW-0963">Cytoplasm</keyword>
<dbReference type="InterPro" id="IPR000073">
    <property type="entry name" value="AB_hydrolase_1"/>
</dbReference>
<proteinExistence type="inferred from homology"/>
<evidence type="ECO:0000256" key="3">
    <source>
        <dbReference type="ARBA" id="ARBA00010088"/>
    </source>
</evidence>
<dbReference type="EC" id="3.4.11.5" evidence="4 11"/>
<dbReference type="SUPFAM" id="SSF53474">
    <property type="entry name" value="alpha/beta-Hydrolases"/>
    <property type="match status" value="1"/>
</dbReference>
<evidence type="ECO:0000256" key="10">
    <source>
        <dbReference type="ARBA" id="ARBA00029605"/>
    </source>
</evidence>
<dbReference type="InterPro" id="IPR002410">
    <property type="entry name" value="Peptidase_S33"/>
</dbReference>
<dbReference type="PRINTS" id="PR00793">
    <property type="entry name" value="PROAMNOPTASE"/>
</dbReference>
<protein>
    <recommendedName>
        <fullName evidence="5 11">Proline iminopeptidase</fullName>
        <shortName evidence="11">PIP</shortName>
        <ecNumber evidence="4 11">3.4.11.5</ecNumber>
    </recommendedName>
    <alternativeName>
        <fullName evidence="10 11">Prolyl aminopeptidase</fullName>
    </alternativeName>
</protein>
<dbReference type="PANTHER" id="PTHR43722:SF1">
    <property type="entry name" value="PROLINE IMINOPEPTIDASE"/>
    <property type="match status" value="1"/>
</dbReference>
<organism evidence="13 14">
    <name type="scientific">Shewanella youngdeokensis</name>
    <dbReference type="NCBI Taxonomy" id="2999068"/>
    <lineage>
        <taxon>Bacteria</taxon>
        <taxon>Pseudomonadati</taxon>
        <taxon>Pseudomonadota</taxon>
        <taxon>Gammaproteobacteria</taxon>
        <taxon>Alteromonadales</taxon>
        <taxon>Shewanellaceae</taxon>
        <taxon>Shewanella</taxon>
    </lineage>
</organism>
<accession>A0ABZ0JZJ3</accession>
<evidence type="ECO:0000259" key="12">
    <source>
        <dbReference type="Pfam" id="PF00561"/>
    </source>
</evidence>
<evidence type="ECO:0000256" key="7">
    <source>
        <dbReference type="ARBA" id="ARBA00022490"/>
    </source>
</evidence>